<protein>
    <recommendedName>
        <fullName evidence="2">Response regulatory domain-containing protein</fullName>
    </recommendedName>
</protein>
<feature type="domain" description="Response regulatory" evidence="2">
    <location>
        <begin position="11"/>
        <end position="129"/>
    </location>
</feature>
<dbReference type="PROSITE" id="PS50110">
    <property type="entry name" value="RESPONSE_REGULATORY"/>
    <property type="match status" value="1"/>
</dbReference>
<dbReference type="Proteomes" id="UP000199103">
    <property type="component" value="Chromosome I"/>
</dbReference>
<evidence type="ECO:0000313" key="3">
    <source>
        <dbReference type="EMBL" id="SDS12619.1"/>
    </source>
</evidence>
<reference evidence="3 4" key="1">
    <citation type="submission" date="2016-10" db="EMBL/GenBank/DDBJ databases">
        <authorList>
            <person name="de Groot N.N."/>
        </authorList>
    </citation>
    <scope>NUCLEOTIDE SEQUENCE [LARGE SCALE GENOMIC DNA]</scope>
    <source>
        <strain evidence="3 4">DSM 21800</strain>
    </source>
</reference>
<dbReference type="InterPro" id="IPR001789">
    <property type="entry name" value="Sig_transdc_resp-reg_receiver"/>
</dbReference>
<evidence type="ECO:0000313" key="4">
    <source>
        <dbReference type="Proteomes" id="UP000199103"/>
    </source>
</evidence>
<feature type="modified residue" description="4-aspartylphosphate" evidence="1">
    <location>
        <position position="66"/>
    </location>
</feature>
<keyword evidence="4" id="KW-1185">Reference proteome</keyword>
<dbReference type="STRING" id="630515.SAMN04489812_0961"/>
<dbReference type="EMBL" id="LT629772">
    <property type="protein sequence ID" value="SDS12619.1"/>
    <property type="molecule type" value="Genomic_DNA"/>
</dbReference>
<dbReference type="InterPro" id="IPR011006">
    <property type="entry name" value="CheY-like_superfamily"/>
</dbReference>
<sequence>MSQETPARVATVLVYASDRTVRSQVRSALGRKVASDLPEIRIVEAATQPAVVKAADAGGIDLMLLDGEARPGGMGVCRQLKDEIFNCPPVLILAGRADDAWLATWSRADAVAPHPIDPISLPGAVAALLRERLGQQRSVA</sequence>
<gene>
    <name evidence="3" type="ORF">SAMN04489812_0961</name>
</gene>
<dbReference type="SUPFAM" id="SSF52172">
    <property type="entry name" value="CheY-like"/>
    <property type="match status" value="1"/>
</dbReference>
<accession>A0A1H1PPE4</accession>
<name>A0A1H1PPE4_9ACTN</name>
<dbReference type="GO" id="GO:0000160">
    <property type="term" value="P:phosphorelay signal transduction system"/>
    <property type="evidence" value="ECO:0007669"/>
    <property type="project" value="InterPro"/>
</dbReference>
<dbReference type="OrthoDB" id="3395459at2"/>
<dbReference type="AlphaFoldDB" id="A0A1H1PPE4"/>
<dbReference type="RefSeq" id="WP_091520702.1">
    <property type="nucleotide sequence ID" value="NZ_LT629772.1"/>
</dbReference>
<organism evidence="3 4">
    <name type="scientific">Microlunatus soli</name>
    <dbReference type="NCBI Taxonomy" id="630515"/>
    <lineage>
        <taxon>Bacteria</taxon>
        <taxon>Bacillati</taxon>
        <taxon>Actinomycetota</taxon>
        <taxon>Actinomycetes</taxon>
        <taxon>Propionibacteriales</taxon>
        <taxon>Propionibacteriaceae</taxon>
        <taxon>Microlunatus</taxon>
    </lineage>
</organism>
<keyword evidence="1" id="KW-0597">Phosphoprotein</keyword>
<evidence type="ECO:0000259" key="2">
    <source>
        <dbReference type="PROSITE" id="PS50110"/>
    </source>
</evidence>
<evidence type="ECO:0000256" key="1">
    <source>
        <dbReference type="PROSITE-ProRule" id="PRU00169"/>
    </source>
</evidence>
<proteinExistence type="predicted"/>
<dbReference type="Gene3D" id="3.40.50.2300">
    <property type="match status" value="1"/>
</dbReference>